<dbReference type="AlphaFoldDB" id="A0A285SM82"/>
<name>A0A285SM82_9BACL</name>
<protein>
    <submittedName>
        <fullName evidence="1">Uncharacterized protein</fullName>
    </submittedName>
</protein>
<accession>A0A285SM82</accession>
<evidence type="ECO:0000313" key="2">
    <source>
        <dbReference type="Proteomes" id="UP000219636"/>
    </source>
</evidence>
<dbReference type="RefSeq" id="WP_097073444.1">
    <property type="nucleotide sequence ID" value="NZ_OBMQ01000005.1"/>
</dbReference>
<dbReference type="Proteomes" id="UP000219636">
    <property type="component" value="Unassembled WGS sequence"/>
</dbReference>
<gene>
    <name evidence="1" type="ORF">SAMN05880501_105185</name>
</gene>
<dbReference type="EMBL" id="OBMQ01000005">
    <property type="protein sequence ID" value="SOC09142.1"/>
    <property type="molecule type" value="Genomic_DNA"/>
</dbReference>
<evidence type="ECO:0000313" key="1">
    <source>
        <dbReference type="EMBL" id="SOC09142.1"/>
    </source>
</evidence>
<reference evidence="2" key="1">
    <citation type="submission" date="2017-08" db="EMBL/GenBank/DDBJ databases">
        <authorList>
            <person name="Varghese N."/>
            <person name="Submissions S."/>
        </authorList>
    </citation>
    <scope>NUCLEOTIDE SEQUENCE [LARGE SCALE GENOMIC DNA]</scope>
    <source>
        <strain evidence="2">JC22</strain>
    </source>
</reference>
<sequence length="79" mass="9481">MIEIDKQIKRAHAVYERWMQMQDDCSNHINVEVFMSHYLYQDLVLLQNESTTDLGAYIKVFLNYSQTEIARILERQNLN</sequence>
<proteinExistence type="predicted"/>
<keyword evidence="2" id="KW-1185">Reference proteome</keyword>
<organism evidence="1 2">
    <name type="scientific">Ureibacillus xyleni</name>
    <dbReference type="NCBI Taxonomy" id="614648"/>
    <lineage>
        <taxon>Bacteria</taxon>
        <taxon>Bacillati</taxon>
        <taxon>Bacillota</taxon>
        <taxon>Bacilli</taxon>
        <taxon>Bacillales</taxon>
        <taxon>Caryophanaceae</taxon>
        <taxon>Ureibacillus</taxon>
    </lineage>
</organism>